<name>A0A2N5SZJ5_9BASI</name>
<evidence type="ECO:0000313" key="2">
    <source>
        <dbReference type="EMBL" id="PLW18661.1"/>
    </source>
</evidence>
<comment type="caution">
    <text evidence="2">The sequence shown here is derived from an EMBL/GenBank/DDBJ whole genome shotgun (WGS) entry which is preliminary data.</text>
</comment>
<evidence type="ECO:0000313" key="3">
    <source>
        <dbReference type="Proteomes" id="UP000235388"/>
    </source>
</evidence>
<feature type="region of interest" description="Disordered" evidence="1">
    <location>
        <begin position="1"/>
        <end position="32"/>
    </location>
</feature>
<proteinExistence type="predicted"/>
<accession>A0A2N5SZJ5</accession>
<feature type="region of interest" description="Disordered" evidence="1">
    <location>
        <begin position="95"/>
        <end position="116"/>
    </location>
</feature>
<gene>
    <name evidence="2" type="ORF">PCANC_13320</name>
</gene>
<evidence type="ECO:0000256" key="1">
    <source>
        <dbReference type="SAM" id="MobiDB-lite"/>
    </source>
</evidence>
<organism evidence="2 3">
    <name type="scientific">Puccinia coronata f. sp. avenae</name>
    <dbReference type="NCBI Taxonomy" id="200324"/>
    <lineage>
        <taxon>Eukaryota</taxon>
        <taxon>Fungi</taxon>
        <taxon>Dikarya</taxon>
        <taxon>Basidiomycota</taxon>
        <taxon>Pucciniomycotina</taxon>
        <taxon>Pucciniomycetes</taxon>
        <taxon>Pucciniales</taxon>
        <taxon>Pucciniaceae</taxon>
        <taxon>Puccinia</taxon>
    </lineage>
</organism>
<dbReference type="AlphaFoldDB" id="A0A2N5SZJ5"/>
<reference evidence="2 3" key="1">
    <citation type="submission" date="2017-11" db="EMBL/GenBank/DDBJ databases">
        <title>De novo assembly and phasing of dikaryotic genomes from two isolates of Puccinia coronata f. sp. avenae, the causal agent of oat crown rust.</title>
        <authorList>
            <person name="Miller M.E."/>
            <person name="Zhang Y."/>
            <person name="Omidvar V."/>
            <person name="Sperschneider J."/>
            <person name="Schwessinger B."/>
            <person name="Raley C."/>
            <person name="Palmer J.M."/>
            <person name="Garnica D."/>
            <person name="Upadhyaya N."/>
            <person name="Rathjen J."/>
            <person name="Taylor J.M."/>
            <person name="Park R.F."/>
            <person name="Dodds P.N."/>
            <person name="Hirsch C.D."/>
            <person name="Kianian S.F."/>
            <person name="Figueroa M."/>
        </authorList>
    </citation>
    <scope>NUCLEOTIDE SEQUENCE [LARGE SCALE GENOMIC DNA]</scope>
    <source>
        <strain evidence="2">12NC29</strain>
    </source>
</reference>
<feature type="compositionally biased region" description="Basic and acidic residues" evidence="1">
    <location>
        <begin position="140"/>
        <end position="155"/>
    </location>
</feature>
<feature type="compositionally biased region" description="Basic and acidic residues" evidence="1">
    <location>
        <begin position="95"/>
        <end position="111"/>
    </location>
</feature>
<protein>
    <submittedName>
        <fullName evidence="2">Uncharacterized protein</fullName>
    </submittedName>
</protein>
<sequence>MVNGKQKRPAGNQFDTPEESLAAEAHSTPFDWRVQLTGDAKFPSDRKKQRTGELDGWDFLSLGIPHNTEYLSIPTGISQESPSKQIGLMFDKTHLQHDSRSQDDLENEGHPGNRISKSTLIDFFGPKFQYNNKENGNSPIEDHRITQESDLKDFSGENNCLKGEMENRIEM</sequence>
<feature type="region of interest" description="Disordered" evidence="1">
    <location>
        <begin position="130"/>
        <end position="171"/>
    </location>
</feature>
<dbReference type="EMBL" id="PGCJ01000827">
    <property type="protein sequence ID" value="PLW18661.1"/>
    <property type="molecule type" value="Genomic_DNA"/>
</dbReference>
<keyword evidence="3" id="KW-1185">Reference proteome</keyword>
<dbReference type="Proteomes" id="UP000235388">
    <property type="component" value="Unassembled WGS sequence"/>
</dbReference>